<dbReference type="Proteomes" id="UP000660454">
    <property type="component" value="Unassembled WGS sequence"/>
</dbReference>
<organism evidence="3 4">
    <name type="scientific">Microbispora siamensis</name>
    <dbReference type="NCBI Taxonomy" id="564413"/>
    <lineage>
        <taxon>Bacteria</taxon>
        <taxon>Bacillati</taxon>
        <taxon>Actinomycetota</taxon>
        <taxon>Actinomycetes</taxon>
        <taxon>Streptosporangiales</taxon>
        <taxon>Streptosporangiaceae</taxon>
        <taxon>Microbispora</taxon>
    </lineage>
</organism>
<dbReference type="InterPro" id="IPR001279">
    <property type="entry name" value="Metallo-B-lactamas"/>
</dbReference>
<dbReference type="PANTHER" id="PTHR42951">
    <property type="entry name" value="METALLO-BETA-LACTAMASE DOMAIN-CONTAINING"/>
    <property type="match status" value="1"/>
</dbReference>
<feature type="domain" description="Metallo-beta-lactamase" evidence="2">
    <location>
        <begin position="50"/>
        <end position="239"/>
    </location>
</feature>
<comment type="caution">
    <text evidence="3">The sequence shown here is derived from an EMBL/GenBank/DDBJ whole genome shotgun (WGS) entry which is preliminary data.</text>
</comment>
<evidence type="ECO:0000313" key="3">
    <source>
        <dbReference type="EMBL" id="GIH64278.1"/>
    </source>
</evidence>
<dbReference type="EMBL" id="BOOF01000030">
    <property type="protein sequence ID" value="GIH64278.1"/>
    <property type="molecule type" value="Genomic_DNA"/>
</dbReference>
<dbReference type="SUPFAM" id="SSF56281">
    <property type="entry name" value="Metallo-hydrolase/oxidoreductase"/>
    <property type="match status" value="1"/>
</dbReference>
<protein>
    <recommendedName>
        <fullName evidence="2">Metallo-beta-lactamase domain-containing protein</fullName>
    </recommendedName>
</protein>
<dbReference type="InterPro" id="IPR050855">
    <property type="entry name" value="NDM-1-like"/>
</dbReference>
<dbReference type="Gene3D" id="3.60.15.10">
    <property type="entry name" value="Ribonuclease Z/Hydroxyacylglutathione hydrolase-like"/>
    <property type="match status" value="1"/>
</dbReference>
<keyword evidence="4" id="KW-1185">Reference proteome</keyword>
<evidence type="ECO:0000256" key="1">
    <source>
        <dbReference type="SAM" id="MobiDB-lite"/>
    </source>
</evidence>
<gene>
    <name evidence="3" type="ORF">Msi02_50950</name>
</gene>
<sequence>MSATAHIPERELSERPSGYSGPNLSPSGLRLVPHALADGVHALMATIPPKDNNGLVVGWDAALIVDAGITPEVSGRIQGLVAELTDRPLRFLVNTTYHGDHTFGNMAFPAGTVIVSSRPNKENMGDLDYEKQVRSGNMYGDETLLDAVTQWRTPDLVFDGFAEIDLGGRVVQLWHFGPGNGPGDTVVYVPDARVAWTGNLLCHAGIAHMLLQGGPEPYIGTLRRMKEALPDLATIVPGHGPSGDGHAAIDTLVAYLERLHDEVLGAVEAGRTLEETMETCTDPWAEGLDPELSAALARYRIPQDVARRGMLDLCRNLHRLNVLATYRLYTRP</sequence>
<feature type="region of interest" description="Disordered" evidence="1">
    <location>
        <begin position="1"/>
        <end position="24"/>
    </location>
</feature>
<dbReference type="PANTHER" id="PTHR42951:SF4">
    <property type="entry name" value="ACYL-COENZYME A THIOESTERASE MBLAC2"/>
    <property type="match status" value="1"/>
</dbReference>
<dbReference type="SMART" id="SM00849">
    <property type="entry name" value="Lactamase_B"/>
    <property type="match status" value="1"/>
</dbReference>
<name>A0ABQ4GSA0_9ACTN</name>
<evidence type="ECO:0000259" key="2">
    <source>
        <dbReference type="SMART" id="SM00849"/>
    </source>
</evidence>
<proteinExistence type="predicted"/>
<accession>A0ABQ4GSA0</accession>
<reference evidence="3 4" key="1">
    <citation type="submission" date="2021-01" db="EMBL/GenBank/DDBJ databases">
        <title>Whole genome shotgun sequence of Microbispora siamensis NBRC 104113.</title>
        <authorList>
            <person name="Komaki H."/>
            <person name="Tamura T."/>
        </authorList>
    </citation>
    <scope>NUCLEOTIDE SEQUENCE [LARGE SCALE GENOMIC DNA]</scope>
    <source>
        <strain evidence="3 4">NBRC 104113</strain>
    </source>
</reference>
<dbReference type="RefSeq" id="WP_204050538.1">
    <property type="nucleotide sequence ID" value="NZ_BOOF01000030.1"/>
</dbReference>
<dbReference type="Pfam" id="PF00753">
    <property type="entry name" value="Lactamase_B"/>
    <property type="match status" value="1"/>
</dbReference>
<evidence type="ECO:0000313" key="4">
    <source>
        <dbReference type="Proteomes" id="UP000660454"/>
    </source>
</evidence>
<dbReference type="InterPro" id="IPR036866">
    <property type="entry name" value="RibonucZ/Hydroxyglut_hydro"/>
</dbReference>
<dbReference type="CDD" id="cd16282">
    <property type="entry name" value="metallo-hydrolase-like_MBL-fold"/>
    <property type="match status" value="1"/>
</dbReference>